<gene>
    <name evidence="14" type="ORF">AJ78_08729</name>
</gene>
<feature type="compositionally biased region" description="Low complexity" evidence="11">
    <location>
        <begin position="602"/>
        <end position="620"/>
    </location>
</feature>
<dbReference type="GO" id="GO:0000139">
    <property type="term" value="C:Golgi membrane"/>
    <property type="evidence" value="ECO:0007669"/>
    <property type="project" value="UniProtKB-SubCell"/>
</dbReference>
<dbReference type="AlphaFoldDB" id="A0A1J9NZZ7"/>
<dbReference type="GO" id="GO:0017119">
    <property type="term" value="C:Golgi transport complex"/>
    <property type="evidence" value="ECO:0007669"/>
    <property type="project" value="UniProtKB-UniRule"/>
</dbReference>
<comment type="function">
    <text evidence="10">Acts as component of the peripheral membrane COG complex that is involved in intra-Golgi protein trafficking. COG is located at the cis-Golgi, and regulates tethering of retrograde intra-Golgi vesicles and possibly a number of other membrane trafficking events.</text>
</comment>
<name>A0A1J9NZZ7_9EURO</name>
<dbReference type="InterPro" id="IPR048369">
    <property type="entry name" value="COG6_C"/>
</dbReference>
<dbReference type="PANTHER" id="PTHR21506:SF0">
    <property type="entry name" value="CONSERVED OLIGOMERIC GOLGI COMPLEX SUBUNIT 6"/>
    <property type="match status" value="1"/>
</dbReference>
<dbReference type="InterPro" id="IPR010490">
    <property type="entry name" value="COG6"/>
</dbReference>
<keyword evidence="6 10" id="KW-0333">Golgi apparatus</keyword>
<evidence type="ECO:0000256" key="4">
    <source>
        <dbReference type="ARBA" id="ARBA00022448"/>
    </source>
</evidence>
<keyword evidence="15" id="KW-1185">Reference proteome</keyword>
<dbReference type="STRING" id="1447872.A0A1J9NZZ7"/>
<evidence type="ECO:0000259" key="12">
    <source>
        <dbReference type="Pfam" id="PF06419"/>
    </source>
</evidence>
<keyword evidence="5 10" id="KW-0653">Protein transport</keyword>
<evidence type="ECO:0000256" key="6">
    <source>
        <dbReference type="ARBA" id="ARBA00023034"/>
    </source>
</evidence>
<feature type="region of interest" description="Disordered" evidence="11">
    <location>
        <begin position="597"/>
        <end position="622"/>
    </location>
</feature>
<dbReference type="GO" id="GO:0015031">
    <property type="term" value="P:protein transport"/>
    <property type="evidence" value="ECO:0007669"/>
    <property type="project" value="UniProtKB-KW"/>
</dbReference>
<comment type="similarity">
    <text evidence="2 10">Belongs to the COG6 family.</text>
</comment>
<keyword evidence="4 10" id="KW-0813">Transport</keyword>
<evidence type="ECO:0000256" key="8">
    <source>
        <dbReference type="ARBA" id="ARBA00031348"/>
    </source>
</evidence>
<evidence type="ECO:0000313" key="15">
    <source>
        <dbReference type="Proteomes" id="UP000182235"/>
    </source>
</evidence>
<evidence type="ECO:0000256" key="5">
    <source>
        <dbReference type="ARBA" id="ARBA00022927"/>
    </source>
</evidence>
<proteinExistence type="inferred from homology"/>
<comment type="function">
    <text evidence="9">Acts as a component of the peripheral membrane COG complex that is involved in intra-Golgi protein trafficking. COG is located at the cis-Golgi, and regulates tethering of retrograde intra-Golgi vesicles and possibly a number of other membrane trafficking events.</text>
</comment>
<evidence type="ECO:0000313" key="14">
    <source>
        <dbReference type="EMBL" id="OJD10129.1"/>
    </source>
</evidence>
<evidence type="ECO:0000256" key="11">
    <source>
        <dbReference type="SAM" id="MobiDB-lite"/>
    </source>
</evidence>
<evidence type="ECO:0000256" key="1">
    <source>
        <dbReference type="ARBA" id="ARBA00004395"/>
    </source>
</evidence>
<evidence type="ECO:0000259" key="13">
    <source>
        <dbReference type="Pfam" id="PF20653"/>
    </source>
</evidence>
<evidence type="ECO:0000256" key="3">
    <source>
        <dbReference type="ARBA" id="ARBA00020973"/>
    </source>
</evidence>
<dbReference type="VEuPathDB" id="FungiDB:AJ78_08729"/>
<dbReference type="InterPro" id="IPR048368">
    <property type="entry name" value="COG6_N"/>
</dbReference>
<protein>
    <recommendedName>
        <fullName evidence="3 10">Conserved oligomeric Golgi complex subunit 6</fullName>
        <shortName evidence="10">COG complex subunit 6</shortName>
    </recommendedName>
    <alternativeName>
        <fullName evidence="8 10">Component of oligomeric Golgi complex 6</fullName>
    </alternativeName>
</protein>
<reference evidence="14 15" key="1">
    <citation type="submission" date="2015-07" db="EMBL/GenBank/DDBJ databases">
        <title>Emmonsia species relationships and genome sequence.</title>
        <authorList>
            <consortium name="The Broad Institute Genomics Platform"/>
            <person name="Cuomo C.A."/>
            <person name="Munoz J.F."/>
            <person name="Imamovic A."/>
            <person name="Priest M.E."/>
            <person name="Young S."/>
            <person name="Clay O.K."/>
            <person name="McEwen J.G."/>
        </authorList>
    </citation>
    <scope>NUCLEOTIDE SEQUENCE [LARGE SCALE GENOMIC DNA]</scope>
    <source>
        <strain evidence="14 15">UAMH 9510</strain>
    </source>
</reference>
<feature type="region of interest" description="Disordered" evidence="11">
    <location>
        <begin position="1"/>
        <end position="34"/>
    </location>
</feature>
<sequence>MSSYFSNPLGAESSQSNGIAQSPLSPPGAAPRSTALSNKLNSVLSASFADSDIRGALEILDDRGVQNTPETRRQLRIDVQKEVIDSNGKIVQDFGKVAEQLTRIGTVISSLNNVCEEMRRHISLATQETAPVLEEATILMSQRQEAETKQKLLEAFNKHFLMSEDELAALTSSAKPVDNSFFHALTRMKQIHKDCEVLLGGENQRLGLEIMEQSSKNLNAAFQKLYKWIQKEFKTLNLEDPKISGSIRRALRVLAERPSLFHNCLDFFAEAREYILSDSFHIALTDVPSGQEGDMAAKPIEFSAHDPLRYVGDMLAWVHSAAVSEREALEALFIGDEGEIAKGIQAGVNNEPWSRVDGEEMEFDGRKALNELVTRDLNGVARSLRQRIELVLQGHEDPVTIYKIISLLAFYESTFSKLVGRQSGLVTSIVSLQEFAFNYFQTLMQDQIAAASTESANSTPPADLSTPQFLIDALDNLASLMKAYDSSFSDEHTNDSSGENKFTPIIRAALDPFLELAKTSSNSISDTTSRTIFQVNCLLSTRDAISHYQFACVTHLPPLSNTLTALRTNLLEIQHNFLLNASGLNVLLAALKPFTPPPPPSVQTRSSSPTTTTPETLASSYPPDLATIPSLSEFQPPTLSLISQQLDDFLPSALVDATENLKAIHSPTLVKSVTEEAVEAFCLDFEFVEGMILGADEARGKSVVVEGGENVGAEEEGIDESQVDNWRLRALFPRTTGEIRVLLS</sequence>
<comment type="caution">
    <text evidence="14">The sequence shown here is derived from an EMBL/GenBank/DDBJ whole genome shotgun (WGS) entry which is preliminary data.</text>
</comment>
<evidence type="ECO:0000256" key="2">
    <source>
        <dbReference type="ARBA" id="ARBA00011023"/>
    </source>
</evidence>
<dbReference type="PANTHER" id="PTHR21506">
    <property type="entry name" value="COMPONENT OF OLIGOMERIC GOLGI COMPLEX 6"/>
    <property type="match status" value="1"/>
</dbReference>
<dbReference type="EMBL" id="LGRN01000927">
    <property type="protein sequence ID" value="OJD10129.1"/>
    <property type="molecule type" value="Genomic_DNA"/>
</dbReference>
<dbReference type="OrthoDB" id="272987at2759"/>
<dbReference type="Proteomes" id="UP000182235">
    <property type="component" value="Unassembled WGS sequence"/>
</dbReference>
<dbReference type="SMART" id="SM01087">
    <property type="entry name" value="COG6"/>
    <property type="match status" value="1"/>
</dbReference>
<feature type="domain" description="Conserved Oligomeric Golgi complex subunit 6 C-terminal" evidence="13">
    <location>
        <begin position="204"/>
        <end position="743"/>
    </location>
</feature>
<feature type="compositionally biased region" description="Polar residues" evidence="11">
    <location>
        <begin position="1"/>
        <end position="23"/>
    </location>
</feature>
<comment type="subunit">
    <text evidence="10">Component of the conserved oligomeric Golgi complex.</text>
</comment>
<keyword evidence="7 10" id="KW-0472">Membrane</keyword>
<accession>A0A1J9NZZ7</accession>
<organism evidence="14 15">
    <name type="scientific">Emergomyces pasteurianus Ep9510</name>
    <dbReference type="NCBI Taxonomy" id="1447872"/>
    <lineage>
        <taxon>Eukaryota</taxon>
        <taxon>Fungi</taxon>
        <taxon>Dikarya</taxon>
        <taxon>Ascomycota</taxon>
        <taxon>Pezizomycotina</taxon>
        <taxon>Eurotiomycetes</taxon>
        <taxon>Eurotiomycetidae</taxon>
        <taxon>Onygenales</taxon>
        <taxon>Ajellomycetaceae</taxon>
        <taxon>Emergomyces</taxon>
    </lineage>
</organism>
<comment type="subcellular location">
    <subcellularLocation>
        <location evidence="1 10">Golgi apparatus membrane</location>
        <topology evidence="1 10">Peripheral membrane protein</topology>
    </subcellularLocation>
</comment>
<dbReference type="GO" id="GO:0006891">
    <property type="term" value="P:intra-Golgi vesicle-mediated transport"/>
    <property type="evidence" value="ECO:0007669"/>
    <property type="project" value="UniProtKB-UniRule"/>
</dbReference>
<feature type="domain" description="Conserved oligomeric complex COG6 N-terminal" evidence="12">
    <location>
        <begin position="60"/>
        <end position="173"/>
    </location>
</feature>
<dbReference type="Pfam" id="PF06419">
    <property type="entry name" value="COG6_N"/>
    <property type="match status" value="1"/>
</dbReference>
<evidence type="ECO:0000256" key="10">
    <source>
        <dbReference type="RuleBase" id="RU365075"/>
    </source>
</evidence>
<evidence type="ECO:0000256" key="9">
    <source>
        <dbReference type="ARBA" id="ARBA00043873"/>
    </source>
</evidence>
<evidence type="ECO:0000256" key="7">
    <source>
        <dbReference type="ARBA" id="ARBA00023136"/>
    </source>
</evidence>
<dbReference type="Pfam" id="PF20653">
    <property type="entry name" value="COG6_C"/>
    <property type="match status" value="1"/>
</dbReference>